<feature type="transmembrane region" description="Helical" evidence="11">
    <location>
        <begin position="6"/>
        <end position="26"/>
    </location>
</feature>
<dbReference type="SUPFAM" id="SSF56176">
    <property type="entry name" value="FAD-binding/transporter-associated domain-like"/>
    <property type="match status" value="1"/>
</dbReference>
<feature type="domain" description="CBS" evidence="12">
    <location>
        <begin position="281"/>
        <end position="343"/>
    </location>
</feature>
<dbReference type="RefSeq" id="WP_009537443.1">
    <property type="nucleotide sequence ID" value="NZ_JH414506.1"/>
</dbReference>
<sequence length="440" mass="49171">MVGRVILLFILILVNGFFSCAEIAVLQVGEAKIRKLSEEGNKKAKKLLKFTEEPSRFLSTIQVAITLAGFLSSAFAAEGFAGLLDSSVMRFIPGLRVEVIHPISIVLITLILSYISIVFGELVPKRLAQVHTEAIALNIASILVLVSVLATPLVFLLSASTNAILRLIGIDPDEDPSHISEEDILMMVDEGLEKGTIESSENEFIQNVFEFNDLTVEDVCTHRTDVAMLYIEDTDRQWRKTIHEHRFACYPICGKDDDDIIGILNTKDYFRLNDLSRQNVMKNAVDRPFFISQNMKVSDLFETMKKERKYYGVVLDEYGGMTGIVTLHDLIEALVGDLQEEDEIPEPEPIEAVGEKEWIILGTADLEDVNEELKIHLDPEAADTFGGYIMGILGKVPEDGSTFHLDTDNLSIDVAEIKGHRIGKTVVRLIESEEKKEEED</sequence>
<evidence type="ECO:0000256" key="9">
    <source>
        <dbReference type="PROSITE-ProRule" id="PRU00703"/>
    </source>
</evidence>
<evidence type="ECO:0000313" key="15">
    <source>
        <dbReference type="Proteomes" id="UP000003527"/>
    </source>
</evidence>
<feature type="domain" description="CNNM transmembrane" evidence="13">
    <location>
        <begin position="1"/>
        <end position="201"/>
    </location>
</feature>
<dbReference type="Gene3D" id="3.10.580.10">
    <property type="entry name" value="CBS-domain"/>
    <property type="match status" value="1"/>
</dbReference>
<dbReference type="EMBL" id="AFZD01000004">
    <property type="protein sequence ID" value="EHL13948.1"/>
    <property type="molecule type" value="Genomic_DNA"/>
</dbReference>
<evidence type="ECO:0000256" key="6">
    <source>
        <dbReference type="ARBA" id="ARBA00022989"/>
    </source>
</evidence>
<evidence type="ECO:0008006" key="16">
    <source>
        <dbReference type="Google" id="ProtNLM"/>
    </source>
</evidence>
<proteinExistence type="inferred from homology"/>
<dbReference type="Gene3D" id="3.30.465.10">
    <property type="match status" value="1"/>
</dbReference>
<comment type="subcellular location">
    <subcellularLocation>
        <location evidence="1">Cell membrane</location>
        <topology evidence="1">Multi-pass membrane protein</topology>
    </subcellularLocation>
</comment>
<keyword evidence="3" id="KW-1003">Cell membrane</keyword>
<comment type="caution">
    <text evidence="14">The sequence shown here is derived from an EMBL/GenBank/DDBJ whole genome shotgun (WGS) entry which is preliminary data.</text>
</comment>
<evidence type="ECO:0000259" key="12">
    <source>
        <dbReference type="PROSITE" id="PS51371"/>
    </source>
</evidence>
<evidence type="ECO:0000256" key="4">
    <source>
        <dbReference type="ARBA" id="ARBA00022692"/>
    </source>
</evidence>
<dbReference type="Pfam" id="PF03471">
    <property type="entry name" value="CorC_HlyC"/>
    <property type="match status" value="1"/>
</dbReference>
<evidence type="ECO:0000256" key="7">
    <source>
        <dbReference type="ARBA" id="ARBA00023122"/>
    </source>
</evidence>
<evidence type="ECO:0000256" key="3">
    <source>
        <dbReference type="ARBA" id="ARBA00022475"/>
    </source>
</evidence>
<evidence type="ECO:0000313" key="14">
    <source>
        <dbReference type="EMBL" id="EHL13948.1"/>
    </source>
</evidence>
<feature type="transmembrane region" description="Helical" evidence="11">
    <location>
        <begin position="100"/>
        <end position="123"/>
    </location>
</feature>
<protein>
    <recommendedName>
        <fullName evidence="16">CBS domain-containing protein</fullName>
    </recommendedName>
</protein>
<dbReference type="Pfam" id="PF01595">
    <property type="entry name" value="CNNM"/>
    <property type="match status" value="1"/>
</dbReference>
<dbReference type="GO" id="GO:0005886">
    <property type="term" value="C:plasma membrane"/>
    <property type="evidence" value="ECO:0007669"/>
    <property type="project" value="UniProtKB-SubCell"/>
</dbReference>
<dbReference type="InterPro" id="IPR016169">
    <property type="entry name" value="FAD-bd_PCMH_sub2"/>
</dbReference>
<dbReference type="HOGENOM" id="CLU_015237_4_0_9"/>
<dbReference type="PROSITE" id="PS51257">
    <property type="entry name" value="PROKAR_LIPOPROTEIN"/>
    <property type="match status" value="1"/>
</dbReference>
<comment type="similarity">
    <text evidence="2">Belongs to the UPF0053 family.</text>
</comment>
<dbReference type="PROSITE" id="PS51371">
    <property type="entry name" value="CBS"/>
    <property type="match status" value="1"/>
</dbReference>
<keyword evidence="4 10" id="KW-0812">Transmembrane</keyword>
<keyword evidence="15" id="KW-1185">Reference proteome</keyword>
<gene>
    <name evidence="14" type="ORF">HMPREF9624_01724</name>
</gene>
<feature type="transmembrane region" description="Helical" evidence="11">
    <location>
        <begin position="135"/>
        <end position="157"/>
    </location>
</feature>
<dbReference type="InterPro" id="IPR044751">
    <property type="entry name" value="Ion_transp-like_CBS"/>
</dbReference>
<dbReference type="PANTHER" id="PTHR43099:SF2">
    <property type="entry name" value="UPF0053 PROTEIN YRKA"/>
    <property type="match status" value="1"/>
</dbReference>
<keyword evidence="8 10" id="KW-0472">Membrane</keyword>
<keyword evidence="6 10" id="KW-1133">Transmembrane helix</keyword>
<reference evidence="14 15" key="1">
    <citation type="submission" date="2011-08" db="EMBL/GenBank/DDBJ databases">
        <title>The Genome Sequence of Oribacterium sp. ACB7.</title>
        <authorList>
            <consortium name="The Broad Institute Genome Sequencing Platform"/>
            <person name="Earl A."/>
            <person name="Ward D."/>
            <person name="Feldgarden M."/>
            <person name="Gevers D."/>
            <person name="Sizova M."/>
            <person name="Hazen A."/>
            <person name="Epstein S."/>
            <person name="Young S.K."/>
            <person name="Zeng Q."/>
            <person name="Gargeya S."/>
            <person name="Fitzgerald M."/>
            <person name="Haas B."/>
            <person name="Abouelleil A."/>
            <person name="Alvarado L."/>
            <person name="Arachchi H.M."/>
            <person name="Berlin A."/>
            <person name="Brown A."/>
            <person name="Chapman S.B."/>
            <person name="Chen Z."/>
            <person name="Dunbar C."/>
            <person name="Freedman E."/>
            <person name="Gearin G."/>
            <person name="Gellesch M."/>
            <person name="Goldberg J."/>
            <person name="Griggs A."/>
            <person name="Gujja S."/>
            <person name="Heiman D."/>
            <person name="Howarth C."/>
            <person name="Larson L."/>
            <person name="Lui A."/>
            <person name="MacDonald P.J.P."/>
            <person name="Montmayeur A."/>
            <person name="Murphy C."/>
            <person name="Neiman D."/>
            <person name="Pearson M."/>
            <person name="Priest M."/>
            <person name="Roberts A."/>
            <person name="Saif S."/>
            <person name="Shea T."/>
            <person name="Shenoy N."/>
            <person name="Sisk P."/>
            <person name="Stolte C."/>
            <person name="Sykes S."/>
            <person name="Wortman J."/>
            <person name="Nusbaum C."/>
            <person name="Birren B."/>
        </authorList>
    </citation>
    <scope>NUCLEOTIDE SEQUENCE [LARGE SCALE GENOMIC DNA]</scope>
    <source>
        <strain evidence="14 15">ACB7</strain>
    </source>
</reference>
<dbReference type="GO" id="GO:0050660">
    <property type="term" value="F:flavin adenine dinucleotide binding"/>
    <property type="evidence" value="ECO:0007669"/>
    <property type="project" value="InterPro"/>
</dbReference>
<accession>G9WRK8</accession>
<dbReference type="SUPFAM" id="SSF54631">
    <property type="entry name" value="CBS-domain pair"/>
    <property type="match status" value="1"/>
</dbReference>
<dbReference type="PATRIC" id="fig|796944.3.peg.236"/>
<feature type="transmembrane region" description="Helical" evidence="11">
    <location>
        <begin position="57"/>
        <end position="80"/>
    </location>
</feature>
<evidence type="ECO:0000256" key="11">
    <source>
        <dbReference type="SAM" id="Phobius"/>
    </source>
</evidence>
<dbReference type="InterPro" id="IPR046342">
    <property type="entry name" value="CBS_dom_sf"/>
</dbReference>
<dbReference type="InterPro" id="IPR005170">
    <property type="entry name" value="Transptr-assoc_dom"/>
</dbReference>
<dbReference type="InterPro" id="IPR000644">
    <property type="entry name" value="CBS_dom"/>
</dbReference>
<dbReference type="Pfam" id="PF00571">
    <property type="entry name" value="CBS"/>
    <property type="match status" value="2"/>
</dbReference>
<keyword evidence="5" id="KW-0677">Repeat</keyword>
<dbReference type="InterPro" id="IPR051676">
    <property type="entry name" value="UPF0053_domain"/>
</dbReference>
<evidence type="ECO:0000256" key="2">
    <source>
        <dbReference type="ARBA" id="ARBA00006337"/>
    </source>
</evidence>
<dbReference type="InterPro" id="IPR036318">
    <property type="entry name" value="FAD-bd_PCMH-like_sf"/>
</dbReference>
<dbReference type="Proteomes" id="UP000003527">
    <property type="component" value="Unassembled WGS sequence"/>
</dbReference>
<dbReference type="InterPro" id="IPR002550">
    <property type="entry name" value="CNNM"/>
</dbReference>
<evidence type="ECO:0000259" key="13">
    <source>
        <dbReference type="PROSITE" id="PS51846"/>
    </source>
</evidence>
<evidence type="ECO:0000256" key="1">
    <source>
        <dbReference type="ARBA" id="ARBA00004651"/>
    </source>
</evidence>
<evidence type="ECO:0000256" key="5">
    <source>
        <dbReference type="ARBA" id="ARBA00022737"/>
    </source>
</evidence>
<keyword evidence="7 9" id="KW-0129">CBS domain</keyword>
<dbReference type="SMART" id="SM01091">
    <property type="entry name" value="CorC_HlyC"/>
    <property type="match status" value="1"/>
</dbReference>
<dbReference type="PANTHER" id="PTHR43099">
    <property type="entry name" value="UPF0053 PROTEIN YRKA"/>
    <property type="match status" value="1"/>
</dbReference>
<evidence type="ECO:0000256" key="10">
    <source>
        <dbReference type="PROSITE-ProRule" id="PRU01193"/>
    </source>
</evidence>
<organism evidence="14 15">
    <name type="scientific">Oribacterium asaccharolyticum ACB7</name>
    <dbReference type="NCBI Taxonomy" id="796944"/>
    <lineage>
        <taxon>Bacteria</taxon>
        <taxon>Bacillati</taxon>
        <taxon>Bacillota</taxon>
        <taxon>Clostridia</taxon>
        <taxon>Lachnospirales</taxon>
        <taxon>Lachnospiraceae</taxon>
        <taxon>Oribacterium</taxon>
    </lineage>
</organism>
<evidence type="ECO:0000256" key="8">
    <source>
        <dbReference type="ARBA" id="ARBA00023136"/>
    </source>
</evidence>
<dbReference type="AlphaFoldDB" id="G9WRK8"/>
<name>G9WRK8_9FIRM</name>
<dbReference type="CDD" id="cd04590">
    <property type="entry name" value="CBS_pair_CorC_HlyC_assoc"/>
    <property type="match status" value="1"/>
</dbReference>
<dbReference type="PROSITE" id="PS51846">
    <property type="entry name" value="CNNM"/>
    <property type="match status" value="1"/>
</dbReference>